<reference evidence="2" key="1">
    <citation type="submission" date="2024-03" db="EMBL/GenBank/DDBJ databases">
        <title>Chitinophaga horti sp. nov., isolated from garden soil.</title>
        <authorList>
            <person name="Lee D.S."/>
            <person name="Han D.M."/>
            <person name="Baek J.H."/>
            <person name="Choi D.G."/>
            <person name="Jeon J.H."/>
            <person name="Jeon C.O."/>
        </authorList>
    </citation>
    <scope>NUCLEOTIDE SEQUENCE [LARGE SCALE GENOMIC DNA]</scope>
    <source>
        <strain evidence="2">GPA1</strain>
    </source>
</reference>
<sequence length="342" mass="35693">MRTGVAAYHWDTLPPIPDETGFAGSFAGVSNGALLVAGGSNFPDGGTPWNGGVKTWYDKVFVLESKKGGWKEAGKLPRPLGYGVSVSTGEGLLCIGGSNAEAHYGDVFLLKWKNGALETVPFPSLPMPLANTCGAMAGDKIYVAGGLHAPASKDAAGDFYMLDLSADSLAWQQLPSWPGPARMLGVAGASGTSFFLFSGAAFENGTRGYLRDAYRYDPASGWHTCAAMPAPVVAAPTPAATDANGLLSIFGGDSGADAAAAATLRENHPGFPDTIYTYDPKQDSWAISGHIPTEKRPDAAENPNASLWAPVTTPLARWNGMYVLPGGEARPGTRTPRVRTAE</sequence>
<evidence type="ECO:0000313" key="1">
    <source>
        <dbReference type="EMBL" id="WZN40859.1"/>
    </source>
</evidence>
<dbReference type="Gene3D" id="2.120.10.80">
    <property type="entry name" value="Kelch-type beta propeller"/>
    <property type="match status" value="1"/>
</dbReference>
<dbReference type="InterPro" id="IPR015915">
    <property type="entry name" value="Kelch-typ_b-propeller"/>
</dbReference>
<keyword evidence="2" id="KW-1185">Reference proteome</keyword>
<accession>A0ABZ2YN51</accession>
<name>A0ABZ2YN51_9BACT</name>
<dbReference type="InterPro" id="IPR056734">
    <property type="entry name" value="NANM"/>
</dbReference>
<dbReference type="PANTHER" id="PTHR45632">
    <property type="entry name" value="LD33804P"/>
    <property type="match status" value="1"/>
</dbReference>
<evidence type="ECO:0000313" key="2">
    <source>
        <dbReference type="Proteomes" id="UP001485459"/>
    </source>
</evidence>
<dbReference type="Pfam" id="PF24996">
    <property type="entry name" value="NANM"/>
    <property type="match status" value="2"/>
</dbReference>
<dbReference type="SUPFAM" id="SSF117281">
    <property type="entry name" value="Kelch motif"/>
    <property type="match status" value="1"/>
</dbReference>
<protein>
    <submittedName>
        <fullName evidence="1">Galactose oxidase</fullName>
    </submittedName>
</protein>
<dbReference type="EMBL" id="CP149822">
    <property type="protein sequence ID" value="WZN40859.1"/>
    <property type="molecule type" value="Genomic_DNA"/>
</dbReference>
<dbReference type="RefSeq" id="WP_341835724.1">
    <property type="nucleotide sequence ID" value="NZ_CP149822.1"/>
</dbReference>
<dbReference type="Proteomes" id="UP001485459">
    <property type="component" value="Chromosome"/>
</dbReference>
<proteinExistence type="predicted"/>
<gene>
    <name evidence="1" type="ORF">WJU16_23125</name>
</gene>
<organism evidence="1 2">
    <name type="scientific">Chitinophaga pollutisoli</name>
    <dbReference type="NCBI Taxonomy" id="3133966"/>
    <lineage>
        <taxon>Bacteria</taxon>
        <taxon>Pseudomonadati</taxon>
        <taxon>Bacteroidota</taxon>
        <taxon>Chitinophagia</taxon>
        <taxon>Chitinophagales</taxon>
        <taxon>Chitinophagaceae</taxon>
        <taxon>Chitinophaga</taxon>
    </lineage>
</organism>